<dbReference type="Proteomes" id="UP001230504">
    <property type="component" value="Unassembled WGS sequence"/>
</dbReference>
<reference evidence="3" key="1">
    <citation type="submission" date="2021-06" db="EMBL/GenBank/DDBJ databases">
        <title>Comparative genomics, transcriptomics and evolutionary studies reveal genomic signatures of adaptation to plant cell wall in hemibiotrophic fungi.</title>
        <authorList>
            <consortium name="DOE Joint Genome Institute"/>
            <person name="Baroncelli R."/>
            <person name="Diaz J.F."/>
            <person name="Benocci T."/>
            <person name="Peng M."/>
            <person name="Battaglia E."/>
            <person name="Haridas S."/>
            <person name="Andreopoulos W."/>
            <person name="Labutti K."/>
            <person name="Pangilinan J."/>
            <person name="Floch G.L."/>
            <person name="Makela M.R."/>
            <person name="Henrissat B."/>
            <person name="Grigoriev I.V."/>
            <person name="Crouch J.A."/>
            <person name="De Vries R.P."/>
            <person name="Sukno S.A."/>
            <person name="Thon M.R."/>
        </authorList>
    </citation>
    <scope>NUCLEOTIDE SEQUENCE</scope>
    <source>
        <strain evidence="3">CBS 125086</strain>
    </source>
</reference>
<feature type="compositionally biased region" description="Basic and acidic residues" evidence="1">
    <location>
        <begin position="1"/>
        <end position="12"/>
    </location>
</feature>
<accession>A0AAD8PVE2</accession>
<evidence type="ECO:0000256" key="2">
    <source>
        <dbReference type="SAM" id="Phobius"/>
    </source>
</evidence>
<keyword evidence="2" id="KW-0472">Membrane</keyword>
<evidence type="ECO:0000313" key="3">
    <source>
        <dbReference type="EMBL" id="KAK1585424.1"/>
    </source>
</evidence>
<feature type="region of interest" description="Disordered" evidence="1">
    <location>
        <begin position="75"/>
        <end position="109"/>
    </location>
</feature>
<organism evidence="3 4">
    <name type="scientific">Colletotrichum navitas</name>
    <dbReference type="NCBI Taxonomy" id="681940"/>
    <lineage>
        <taxon>Eukaryota</taxon>
        <taxon>Fungi</taxon>
        <taxon>Dikarya</taxon>
        <taxon>Ascomycota</taxon>
        <taxon>Pezizomycotina</taxon>
        <taxon>Sordariomycetes</taxon>
        <taxon>Hypocreomycetidae</taxon>
        <taxon>Glomerellales</taxon>
        <taxon>Glomerellaceae</taxon>
        <taxon>Colletotrichum</taxon>
        <taxon>Colletotrichum graminicola species complex</taxon>
    </lineage>
</organism>
<keyword evidence="2" id="KW-0812">Transmembrane</keyword>
<keyword evidence="4" id="KW-1185">Reference proteome</keyword>
<protein>
    <submittedName>
        <fullName evidence="3">Uncharacterized protein</fullName>
    </submittedName>
</protein>
<sequence>MRRLTIDKKNAEVDTMSDMNENEDGQANDGKTKMVFNLPCPMAFNVLMGLGLGLGMPAPLRRGRRSFPLAAFSLHHHKSPPRQPGQSNSKLQLRLRQGMHVTASTSYPS</sequence>
<feature type="region of interest" description="Disordered" evidence="1">
    <location>
        <begin position="1"/>
        <end position="30"/>
    </location>
</feature>
<keyword evidence="2" id="KW-1133">Transmembrane helix</keyword>
<proteinExistence type="predicted"/>
<gene>
    <name evidence="3" type="ORF">LY79DRAFT_581046</name>
</gene>
<dbReference type="GeneID" id="85444408"/>
<feature type="transmembrane region" description="Helical" evidence="2">
    <location>
        <begin position="42"/>
        <end position="60"/>
    </location>
</feature>
<evidence type="ECO:0000313" key="4">
    <source>
        <dbReference type="Proteomes" id="UP001230504"/>
    </source>
</evidence>
<dbReference type="EMBL" id="JAHLJV010000044">
    <property type="protein sequence ID" value="KAK1585424.1"/>
    <property type="molecule type" value="Genomic_DNA"/>
</dbReference>
<name>A0AAD8PVE2_9PEZI</name>
<evidence type="ECO:0000256" key="1">
    <source>
        <dbReference type="SAM" id="MobiDB-lite"/>
    </source>
</evidence>
<dbReference type="AlphaFoldDB" id="A0AAD8PVE2"/>
<dbReference type="RefSeq" id="XP_060412448.1">
    <property type="nucleotide sequence ID" value="XM_060560168.1"/>
</dbReference>
<comment type="caution">
    <text evidence="3">The sequence shown here is derived from an EMBL/GenBank/DDBJ whole genome shotgun (WGS) entry which is preliminary data.</text>
</comment>